<dbReference type="PANTHER" id="PTHR47411">
    <property type="entry name" value="B3GNT1, BETA-1,3-N-ACETYLGUCOSAMINYLTRANSFERASE 1, HOMOLOG"/>
    <property type="match status" value="1"/>
</dbReference>
<dbReference type="Pfam" id="PF13896">
    <property type="entry name" value="Glyco_transf_49"/>
    <property type="match status" value="1"/>
</dbReference>
<dbReference type="PANTHER" id="PTHR47411:SF3">
    <property type="entry name" value="I-BETA-1,3-N-ACETYLGLUCOSAMINYLTRANSFERASE"/>
    <property type="match status" value="1"/>
</dbReference>
<evidence type="ECO:0000313" key="1">
    <source>
        <dbReference type="Proteomes" id="UP000046392"/>
    </source>
</evidence>
<sequence length="399" mass="47847">MYRYILFLLHYFKVIFQTSSIKKNIINFSNYNDKYCVSFNFWKDSLDLKNDKSRVTLVLHATIDYIKYLEDQILIWGGPISVAIIIPRPREKECLKYKNKYCLINKRIDLSYYQILAYFDYIFDTKKISLHLFFEKSNFKNCPNILLKRISKPKANLVKKYRKLVSMVKNLPIFFNVYPINVARNIARLGKRTKLFLSSDIENYSSLNFESKVSKLAKKVLLNEKQKLVLVHRRFEIKDNVPIPRTKKELKKLYDQKKAFVFHSHFYIEAHYIPKLESWFKTKEKFNETEIGWITDYSHSAWEPQFVGDDRVPFHDERFPYRIRSNTHLAHIMCYQGFKFAIINDIFTVHKGIKIKLNQVESKIVHSVKKEFRKLIDDFNNNLAAKYPHMKKRCKKLNL</sequence>
<evidence type="ECO:0000313" key="2">
    <source>
        <dbReference type="WBParaSite" id="SPAL_0001246500.1"/>
    </source>
</evidence>
<dbReference type="WBParaSite" id="SPAL_0001246500.1">
    <property type="protein sequence ID" value="SPAL_0001246500.1"/>
    <property type="gene ID" value="SPAL_0001246500"/>
</dbReference>
<dbReference type="Proteomes" id="UP000046392">
    <property type="component" value="Unplaced"/>
</dbReference>
<name>A0A0N5C3B1_STREA</name>
<proteinExistence type="predicted"/>
<organism evidence="1 2">
    <name type="scientific">Strongyloides papillosus</name>
    <name type="common">Intestinal threadworm</name>
    <dbReference type="NCBI Taxonomy" id="174720"/>
    <lineage>
        <taxon>Eukaryota</taxon>
        <taxon>Metazoa</taxon>
        <taxon>Ecdysozoa</taxon>
        <taxon>Nematoda</taxon>
        <taxon>Chromadorea</taxon>
        <taxon>Rhabditida</taxon>
        <taxon>Tylenchina</taxon>
        <taxon>Panagrolaimomorpha</taxon>
        <taxon>Strongyloidoidea</taxon>
        <taxon>Strongyloididae</taxon>
        <taxon>Strongyloides</taxon>
    </lineage>
</organism>
<accession>A0A0N5C3B1</accession>
<reference evidence="2" key="1">
    <citation type="submission" date="2017-02" db="UniProtKB">
        <authorList>
            <consortium name="WormBaseParasite"/>
        </authorList>
    </citation>
    <scope>IDENTIFICATION</scope>
</reference>
<keyword evidence="1" id="KW-1185">Reference proteome</keyword>
<protein>
    <submittedName>
        <fullName evidence="2">Polysaccharide deacetylase</fullName>
    </submittedName>
</protein>
<dbReference type="AlphaFoldDB" id="A0A0N5C3B1"/>